<dbReference type="AlphaFoldDB" id="A0A9N8J1S3"/>
<accession>A0A9N8J1S3</accession>
<keyword evidence="1" id="KW-0812">Transmembrane</keyword>
<keyword evidence="1" id="KW-0472">Membrane</keyword>
<proteinExistence type="predicted"/>
<reference evidence="2 3" key="1">
    <citation type="submission" date="2020-06" db="EMBL/GenBank/DDBJ databases">
        <authorList>
            <person name="Criscuolo A."/>
        </authorList>
    </citation>
    <scope>NUCLEOTIDE SEQUENCE [LARGE SCALE GENOMIC DNA]</scope>
    <source>
        <strain evidence="2">PXU-55</strain>
    </source>
</reference>
<keyword evidence="1" id="KW-1133">Transmembrane helix</keyword>
<evidence type="ECO:0000313" key="2">
    <source>
        <dbReference type="EMBL" id="CAC9974497.1"/>
    </source>
</evidence>
<organism evidence="2 3">
    <name type="scientific">Flavobacterium panici</name>
    <dbReference type="NCBI Taxonomy" id="2654843"/>
    <lineage>
        <taxon>Bacteria</taxon>
        <taxon>Pseudomonadati</taxon>
        <taxon>Bacteroidota</taxon>
        <taxon>Flavobacteriia</taxon>
        <taxon>Flavobacteriales</taxon>
        <taxon>Flavobacteriaceae</taxon>
        <taxon>Flavobacterium</taxon>
    </lineage>
</organism>
<dbReference type="EMBL" id="CAIJDE010000041">
    <property type="protein sequence ID" value="CAC9974497.1"/>
    <property type="molecule type" value="Genomic_DNA"/>
</dbReference>
<comment type="caution">
    <text evidence="2">The sequence shown here is derived from an EMBL/GenBank/DDBJ whole genome shotgun (WGS) entry which is preliminary data.</text>
</comment>
<keyword evidence="3" id="KW-1185">Reference proteome</keyword>
<protein>
    <submittedName>
        <fullName evidence="2">Uncharacterized protein</fullName>
    </submittedName>
</protein>
<dbReference type="Proteomes" id="UP000533639">
    <property type="component" value="Unassembled WGS sequence"/>
</dbReference>
<name>A0A9N8J1S3_9FLAO</name>
<feature type="transmembrane region" description="Helical" evidence="1">
    <location>
        <begin position="387"/>
        <end position="408"/>
    </location>
</feature>
<evidence type="ECO:0000313" key="3">
    <source>
        <dbReference type="Proteomes" id="UP000533639"/>
    </source>
</evidence>
<sequence length="409" mass="48148">MKVRKRNKLSLIYPILGVHKKVCFAYKQVVRNFKLLPMKEKYFGIGCFHFGIKTSIPSKFSSEEYIENLENVLTQIPGLNNLELYSHKHFKHYEKNITKKLPKINDGKGFFPADILTEIEFHLNIPYKTQKEISKRKKKNSRIGTEDFRIRIIEGFYLPVTIVECLNPTKFCEPSQSIILVREYIKKCLKTIDSDYISFEFLGPSPFHLDCYIRPKKFETQDLKFQTEEVLQRGYGDLIIYYNEDEFKDSDEAFQQLEFSIIDELSFFYNSIQLRVRGIRAWSSIQKNLSQLLKFQKLRGFDAMYSRFFEQPKIISELYTKITTFEANSIFEAEINQHLYDHTFNLEETFFKKFIDKELNEKYAYPTGQVTNLISFFESRRVKNLELTMAMIAAIIGGAIGSIVTLVLQ</sequence>
<dbReference type="RefSeq" id="WP_180857692.1">
    <property type="nucleotide sequence ID" value="NZ_CAIJDE010000041.1"/>
</dbReference>
<evidence type="ECO:0000256" key="1">
    <source>
        <dbReference type="SAM" id="Phobius"/>
    </source>
</evidence>
<gene>
    <name evidence="2" type="ORF">FLAPXU55_02194</name>
</gene>